<dbReference type="InterPro" id="IPR045321">
    <property type="entry name" value="Cts1-like"/>
</dbReference>
<keyword evidence="8" id="KW-0067">ATP-binding</keyword>
<dbReference type="PANTHER" id="PTHR27002:SF926">
    <property type="entry name" value="OS07G0535800 PROTEIN"/>
    <property type="match status" value="1"/>
</dbReference>
<keyword evidence="14" id="KW-0624">Polysaccharide degradation</keyword>
<evidence type="ECO:0000256" key="14">
    <source>
        <dbReference type="ARBA" id="ARBA00023326"/>
    </source>
</evidence>
<evidence type="ECO:0000256" key="17">
    <source>
        <dbReference type="ARBA" id="ARBA00059418"/>
    </source>
</evidence>
<dbReference type="EMBL" id="OOIL02002358">
    <property type="protein sequence ID" value="VFQ82376.1"/>
    <property type="molecule type" value="Genomic_DNA"/>
</dbReference>
<evidence type="ECO:0000256" key="18">
    <source>
        <dbReference type="RuleBase" id="RU000489"/>
    </source>
</evidence>
<dbReference type="PROSITE" id="PS01095">
    <property type="entry name" value="GH18_1"/>
    <property type="match status" value="1"/>
</dbReference>
<evidence type="ECO:0000313" key="22">
    <source>
        <dbReference type="EMBL" id="VFQ82376.1"/>
    </source>
</evidence>
<evidence type="ECO:0000256" key="1">
    <source>
        <dbReference type="ARBA" id="ARBA00000822"/>
    </source>
</evidence>
<evidence type="ECO:0000256" key="5">
    <source>
        <dbReference type="ARBA" id="ARBA00022741"/>
    </source>
</evidence>
<dbReference type="CDD" id="cd02877">
    <property type="entry name" value="GH18_hevamine_XipI_class_III"/>
    <property type="match status" value="1"/>
</dbReference>
<accession>A0A484M2S1</accession>
<dbReference type="SMART" id="SM00220">
    <property type="entry name" value="S_TKc"/>
    <property type="match status" value="1"/>
</dbReference>
<protein>
    <submittedName>
        <fullName evidence="22">Uncharacterized protein</fullName>
    </submittedName>
</protein>
<evidence type="ECO:0000256" key="8">
    <source>
        <dbReference type="ARBA" id="ARBA00022840"/>
    </source>
</evidence>
<reference evidence="22 23" key="1">
    <citation type="submission" date="2018-04" db="EMBL/GenBank/DDBJ databases">
        <authorList>
            <person name="Vogel A."/>
        </authorList>
    </citation>
    <scope>NUCLEOTIDE SEQUENCE [LARGE SCALE GENOMIC DNA]</scope>
</reference>
<sequence length="787" mass="88193">MMTRTPLLQPIILPFLLLIIQIRSSESGDEVAVYWGQNRNEGSLTETCATRKYTLVLISFLSSFGDGQTPTLNLASHCDPSSSSGCKSIGTEIKYCQQQGIKIMLSLGGAAGNYSLSSPKDAQNFADYLWNTFFGGGGFQDVILDGIDFDIEVPTPYLDHLARSLKSHSRKLYLSAAPQCPFPDAHLSDALNTNLFNYVWVQFFNNPSCEYSQGETDRFFTAWNQWAASFNRSKIFLGLPASPDASGSGYVPVDLLVSKVLPTVKKSPNYGGVMLWSRYYDRLSGYSTNIRITPLCTPLQSAPTCRSKDKNGFEERFGHMSSDSVKVYETENLGGQCCETICWNNCSCQAHAPVNQANNSGCQIWLKGSRFIEDAAGSKVFVVRHKAGASLALPLICYLCYVSLRKYKAAVDRKMKQKKILHDIGGNAMIFMAYGRTKRNKKQGKERNEVEIFCFESIVAATNNFSDANRLGEGGFGPVYKGTLADGQEVAIKRLSKSSGQGLTEFKNEAKLMAKLQHTNLVRLLGFCIERDERTLVYEYMPNKSLDFYLFDASRRNVLNWEKQFNIIDGITQGLLYLHKYSRLKVIHRDLKASNILLDEEMNPKISDFGMARIFGLRESEENTNRVVGTRGYMAPEYAINGAVSTKTDIFSFGVLLIEILTRKKNNGQFDLDRPLNLIGYAWQLWREGRALELIDAELVEQSVQNKFQRSIQIGLLCVQDQARARPSMLDVISFLSNDSIQLAKPKRPAFFVGGEVAEESELQHNNIGQLEHYSTNYVTISNLEAR</sequence>
<evidence type="ECO:0000256" key="10">
    <source>
        <dbReference type="ARBA" id="ARBA00023157"/>
    </source>
</evidence>
<evidence type="ECO:0000256" key="12">
    <source>
        <dbReference type="ARBA" id="ARBA00023277"/>
    </source>
</evidence>
<comment type="function">
    <text evidence="17">This protein functions as a defense against chitin containing fungal pathogens.</text>
</comment>
<dbReference type="PANTHER" id="PTHR27002">
    <property type="entry name" value="RECEPTOR-LIKE SERINE/THREONINE-PROTEIN KINASE SD1-8"/>
    <property type="match status" value="1"/>
</dbReference>
<dbReference type="InterPro" id="IPR000719">
    <property type="entry name" value="Prot_kinase_dom"/>
</dbReference>
<dbReference type="FunFam" id="3.20.20.80:FF:000015">
    <property type="entry name" value="Acidic endochitinase SE2"/>
    <property type="match status" value="1"/>
</dbReference>
<keyword evidence="5" id="KW-0547">Nucleotide-binding</keyword>
<gene>
    <name evidence="22" type="ORF">CCAM_LOCUS24152</name>
</gene>
<name>A0A484M2S1_9ASTE</name>
<keyword evidence="10" id="KW-1015">Disulfide bond</keyword>
<dbReference type="SUPFAM" id="SSF56112">
    <property type="entry name" value="Protein kinase-like (PK-like)"/>
    <property type="match status" value="1"/>
</dbReference>
<feature type="domain" description="GH18" evidence="21">
    <location>
        <begin position="29"/>
        <end position="297"/>
    </location>
</feature>
<evidence type="ECO:0000256" key="13">
    <source>
        <dbReference type="ARBA" id="ARBA00023295"/>
    </source>
</evidence>
<dbReference type="AlphaFoldDB" id="A0A484M2S1"/>
<dbReference type="Proteomes" id="UP000595140">
    <property type="component" value="Unassembled WGS sequence"/>
</dbReference>
<dbReference type="InterPro" id="IPR001223">
    <property type="entry name" value="Glyco_hydro18_cat"/>
</dbReference>
<keyword evidence="23" id="KW-1185">Reference proteome</keyword>
<keyword evidence="9" id="KW-0146">Chitin degradation</keyword>
<evidence type="ECO:0000256" key="19">
    <source>
        <dbReference type="SAM" id="SignalP"/>
    </source>
</evidence>
<dbReference type="PROSITE" id="PS51910">
    <property type="entry name" value="GH18_2"/>
    <property type="match status" value="1"/>
</dbReference>
<keyword evidence="12" id="KW-0119">Carbohydrate metabolism</keyword>
<dbReference type="InterPro" id="IPR017853">
    <property type="entry name" value="GH"/>
</dbReference>
<keyword evidence="4 19" id="KW-0732">Signal</keyword>
<evidence type="ECO:0000256" key="6">
    <source>
        <dbReference type="ARBA" id="ARBA00022777"/>
    </source>
</evidence>
<proteinExistence type="predicted"/>
<keyword evidence="11" id="KW-0325">Glycoprotein</keyword>
<keyword evidence="3" id="KW-0808">Transferase</keyword>
<dbReference type="Gene3D" id="3.20.20.80">
    <property type="entry name" value="Glycosidases"/>
    <property type="match status" value="1"/>
</dbReference>
<dbReference type="PROSITE" id="PS50011">
    <property type="entry name" value="PROTEIN_KINASE_DOM"/>
    <property type="match status" value="1"/>
</dbReference>
<comment type="catalytic activity">
    <reaction evidence="15">
        <text>L-threonyl-[protein] + ATP = O-phospho-L-threonyl-[protein] + ADP + H(+)</text>
        <dbReference type="Rhea" id="RHEA:46608"/>
        <dbReference type="Rhea" id="RHEA-COMP:11060"/>
        <dbReference type="Rhea" id="RHEA-COMP:11605"/>
        <dbReference type="ChEBI" id="CHEBI:15378"/>
        <dbReference type="ChEBI" id="CHEBI:30013"/>
        <dbReference type="ChEBI" id="CHEBI:30616"/>
        <dbReference type="ChEBI" id="CHEBI:61977"/>
        <dbReference type="ChEBI" id="CHEBI:456216"/>
        <dbReference type="EC" id="2.7.11.1"/>
    </reaction>
</comment>
<feature type="domain" description="Protein kinase" evidence="20">
    <location>
        <begin position="465"/>
        <end position="741"/>
    </location>
</feature>
<dbReference type="Pfam" id="PF08276">
    <property type="entry name" value="PAN_2"/>
    <property type="match status" value="1"/>
</dbReference>
<dbReference type="GO" id="GO:0000272">
    <property type="term" value="P:polysaccharide catabolic process"/>
    <property type="evidence" value="ECO:0007669"/>
    <property type="project" value="UniProtKB-KW"/>
</dbReference>
<dbReference type="InterPro" id="IPR008271">
    <property type="entry name" value="Ser/Thr_kinase_AS"/>
</dbReference>
<evidence type="ECO:0000256" key="7">
    <source>
        <dbReference type="ARBA" id="ARBA00022801"/>
    </source>
</evidence>
<dbReference type="Pfam" id="PF07714">
    <property type="entry name" value="PK_Tyr_Ser-Thr"/>
    <property type="match status" value="1"/>
</dbReference>
<dbReference type="FunFam" id="1.10.510.10:FF:000060">
    <property type="entry name" value="G-type lectin S-receptor-like serine/threonine-protein kinase"/>
    <property type="match status" value="1"/>
</dbReference>
<dbReference type="InterPro" id="IPR001245">
    <property type="entry name" value="Ser-Thr/Tyr_kinase_cat_dom"/>
</dbReference>
<dbReference type="GO" id="GO:0005524">
    <property type="term" value="F:ATP binding"/>
    <property type="evidence" value="ECO:0007669"/>
    <property type="project" value="UniProtKB-KW"/>
</dbReference>
<dbReference type="SUPFAM" id="SSF51445">
    <property type="entry name" value="(Trans)glycosidases"/>
    <property type="match status" value="1"/>
</dbReference>
<evidence type="ECO:0000256" key="2">
    <source>
        <dbReference type="ARBA" id="ARBA00022527"/>
    </source>
</evidence>
<keyword evidence="2" id="KW-0723">Serine/threonine-protein kinase</keyword>
<keyword evidence="13 18" id="KW-0326">Glycosidase</keyword>
<dbReference type="CDD" id="cd14066">
    <property type="entry name" value="STKc_IRAK"/>
    <property type="match status" value="1"/>
</dbReference>
<dbReference type="FunFam" id="3.30.200.20:FF:000195">
    <property type="entry name" value="G-type lectin S-receptor-like serine/threonine-protein kinase"/>
    <property type="match status" value="1"/>
</dbReference>
<dbReference type="InterPro" id="IPR003609">
    <property type="entry name" value="Pan_app"/>
</dbReference>
<evidence type="ECO:0000256" key="16">
    <source>
        <dbReference type="ARBA" id="ARBA00048679"/>
    </source>
</evidence>
<evidence type="ECO:0000259" key="20">
    <source>
        <dbReference type="PROSITE" id="PS50011"/>
    </source>
</evidence>
<dbReference type="GO" id="GO:0005886">
    <property type="term" value="C:plasma membrane"/>
    <property type="evidence" value="ECO:0007669"/>
    <property type="project" value="TreeGrafter"/>
</dbReference>
<evidence type="ECO:0000256" key="15">
    <source>
        <dbReference type="ARBA" id="ARBA00047899"/>
    </source>
</evidence>
<dbReference type="InterPro" id="IPR001579">
    <property type="entry name" value="Glyco_hydro_18_chit_AS"/>
</dbReference>
<keyword evidence="7 18" id="KW-0378">Hydrolase</keyword>
<comment type="catalytic activity">
    <reaction evidence="1">
        <text>Random endo-hydrolysis of N-acetyl-beta-D-glucosaminide (1-&gt;4)-beta-linkages in chitin and chitodextrins.</text>
        <dbReference type="EC" id="3.2.1.14"/>
    </reaction>
</comment>
<evidence type="ECO:0000256" key="11">
    <source>
        <dbReference type="ARBA" id="ARBA00023180"/>
    </source>
</evidence>
<dbReference type="Pfam" id="PF00704">
    <property type="entry name" value="Glyco_hydro_18"/>
    <property type="match status" value="1"/>
</dbReference>
<keyword evidence="6" id="KW-0418">Kinase</keyword>
<organism evidence="22 23">
    <name type="scientific">Cuscuta campestris</name>
    <dbReference type="NCBI Taxonomy" id="132261"/>
    <lineage>
        <taxon>Eukaryota</taxon>
        <taxon>Viridiplantae</taxon>
        <taxon>Streptophyta</taxon>
        <taxon>Embryophyta</taxon>
        <taxon>Tracheophyta</taxon>
        <taxon>Spermatophyta</taxon>
        <taxon>Magnoliopsida</taxon>
        <taxon>eudicotyledons</taxon>
        <taxon>Gunneridae</taxon>
        <taxon>Pentapetalae</taxon>
        <taxon>asterids</taxon>
        <taxon>lamiids</taxon>
        <taxon>Solanales</taxon>
        <taxon>Convolvulaceae</taxon>
        <taxon>Cuscuteae</taxon>
        <taxon>Cuscuta</taxon>
        <taxon>Cuscuta subgen. Grammica</taxon>
        <taxon>Cuscuta sect. Cleistogrammica</taxon>
    </lineage>
</organism>
<dbReference type="Gene3D" id="1.10.510.10">
    <property type="entry name" value="Transferase(Phosphotransferase) domain 1"/>
    <property type="match status" value="1"/>
</dbReference>
<dbReference type="GO" id="GO:0008843">
    <property type="term" value="F:endochitinase activity"/>
    <property type="evidence" value="ECO:0007669"/>
    <property type="project" value="UniProtKB-EC"/>
</dbReference>
<dbReference type="GO" id="GO:0004674">
    <property type="term" value="F:protein serine/threonine kinase activity"/>
    <property type="evidence" value="ECO:0007669"/>
    <property type="project" value="UniProtKB-KW"/>
</dbReference>
<evidence type="ECO:0000256" key="4">
    <source>
        <dbReference type="ARBA" id="ARBA00022729"/>
    </source>
</evidence>
<evidence type="ECO:0000259" key="21">
    <source>
        <dbReference type="PROSITE" id="PS51910"/>
    </source>
</evidence>
<dbReference type="OrthoDB" id="4062651at2759"/>
<feature type="chain" id="PRO_5019864561" evidence="19">
    <location>
        <begin position="28"/>
        <end position="787"/>
    </location>
</feature>
<dbReference type="PROSITE" id="PS00108">
    <property type="entry name" value="PROTEIN_KINASE_ST"/>
    <property type="match status" value="1"/>
</dbReference>
<comment type="catalytic activity">
    <reaction evidence="16">
        <text>L-seryl-[protein] + ATP = O-phospho-L-seryl-[protein] + ADP + H(+)</text>
        <dbReference type="Rhea" id="RHEA:17989"/>
        <dbReference type="Rhea" id="RHEA-COMP:9863"/>
        <dbReference type="Rhea" id="RHEA-COMP:11604"/>
        <dbReference type="ChEBI" id="CHEBI:15378"/>
        <dbReference type="ChEBI" id="CHEBI:29999"/>
        <dbReference type="ChEBI" id="CHEBI:30616"/>
        <dbReference type="ChEBI" id="CHEBI:83421"/>
        <dbReference type="ChEBI" id="CHEBI:456216"/>
        <dbReference type="EC" id="2.7.11.1"/>
    </reaction>
</comment>
<dbReference type="Gene3D" id="3.30.200.20">
    <property type="entry name" value="Phosphorylase Kinase, domain 1"/>
    <property type="match status" value="1"/>
</dbReference>
<evidence type="ECO:0000256" key="9">
    <source>
        <dbReference type="ARBA" id="ARBA00023024"/>
    </source>
</evidence>
<evidence type="ECO:0000313" key="23">
    <source>
        <dbReference type="Proteomes" id="UP000595140"/>
    </source>
</evidence>
<dbReference type="GO" id="GO:0006032">
    <property type="term" value="P:chitin catabolic process"/>
    <property type="evidence" value="ECO:0007669"/>
    <property type="project" value="UniProtKB-KW"/>
</dbReference>
<dbReference type="InterPro" id="IPR011009">
    <property type="entry name" value="Kinase-like_dom_sf"/>
</dbReference>
<feature type="signal peptide" evidence="19">
    <location>
        <begin position="1"/>
        <end position="27"/>
    </location>
</feature>
<evidence type="ECO:0000256" key="3">
    <source>
        <dbReference type="ARBA" id="ARBA00022679"/>
    </source>
</evidence>